<feature type="region of interest" description="Disordered" evidence="1">
    <location>
        <begin position="339"/>
        <end position="443"/>
    </location>
</feature>
<gene>
    <name evidence="2" type="ORF">BJ085DRAFT_34982</name>
</gene>
<proteinExistence type="predicted"/>
<feature type="region of interest" description="Disordered" evidence="1">
    <location>
        <begin position="85"/>
        <end position="124"/>
    </location>
</feature>
<feature type="non-terminal residue" evidence="2">
    <location>
        <position position="1"/>
    </location>
</feature>
<sequence length="443" mass="49532">SVGEEEEEEEYYDDEGGDHDDYGAEVSDDDHHHHDHDQDRYISGTNLHNWDCYSDVGSGAQGIGQESASVNDRHLQWADRYDEENLEGHHSAASTNDFSDNNSSHYGTPSHEHVPQLRNSTGANDDRHALANVHTDASYSTHDEYYLDDAYARELARNYIPSNSRPDDSDRLSENTISYLDLNDYDTHIDLRASHIDSITLSDLEDFSPNERQRIIRMAEEMNEPIPASRRPRRVPSMPSHSGDTSNAHQRLETLMTRPAPTTTTPLAEAATRSHLSLRNPRTTHEPRVTSFSAGTSTISRLLSQSTTRFSHPTIPLAALGGQLNHWIDHPIGGVSRSAHTLPSLASPPLRHPSLSSASVSVSESPSPSASSPGVYYSRRQTLSTGSYPSDPRMTSPTLRDRHRTNQPHVSTSNQTMPSQDRSQSEYQIRNHHNNQSNRYSDI</sequence>
<feature type="compositionally biased region" description="Low complexity" evidence="1">
    <location>
        <begin position="353"/>
        <end position="373"/>
    </location>
</feature>
<feature type="compositionally biased region" description="Basic and acidic residues" evidence="1">
    <location>
        <begin position="29"/>
        <end position="40"/>
    </location>
</feature>
<reference evidence="3" key="1">
    <citation type="journal article" date="2018" name="Nat. Microbiol.">
        <title>Leveraging single-cell genomics to expand the fungal tree of life.</title>
        <authorList>
            <person name="Ahrendt S.R."/>
            <person name="Quandt C.A."/>
            <person name="Ciobanu D."/>
            <person name="Clum A."/>
            <person name="Salamov A."/>
            <person name="Andreopoulos B."/>
            <person name="Cheng J.F."/>
            <person name="Woyke T."/>
            <person name="Pelin A."/>
            <person name="Henrissat B."/>
            <person name="Reynolds N.K."/>
            <person name="Benny G.L."/>
            <person name="Smith M.E."/>
            <person name="James T.Y."/>
            <person name="Grigoriev I.V."/>
        </authorList>
    </citation>
    <scope>NUCLEOTIDE SEQUENCE [LARGE SCALE GENOMIC DNA]</scope>
    <source>
        <strain evidence="3">RSA 468</strain>
    </source>
</reference>
<name>A0A4P9ZNK3_9FUNG</name>
<feature type="compositionally biased region" description="Polar residues" evidence="1">
    <location>
        <begin position="407"/>
        <end position="443"/>
    </location>
</feature>
<feature type="region of interest" description="Disordered" evidence="1">
    <location>
        <begin position="227"/>
        <end position="247"/>
    </location>
</feature>
<evidence type="ECO:0000256" key="1">
    <source>
        <dbReference type="SAM" id="MobiDB-lite"/>
    </source>
</evidence>
<dbReference type="EMBL" id="ML003026">
    <property type="protein sequence ID" value="RKP34917.1"/>
    <property type="molecule type" value="Genomic_DNA"/>
</dbReference>
<dbReference type="AlphaFoldDB" id="A0A4P9ZNK3"/>
<feature type="region of interest" description="Disordered" evidence="1">
    <location>
        <begin position="1"/>
        <end position="42"/>
    </location>
</feature>
<evidence type="ECO:0000313" key="3">
    <source>
        <dbReference type="Proteomes" id="UP000268162"/>
    </source>
</evidence>
<accession>A0A4P9ZNK3</accession>
<protein>
    <submittedName>
        <fullName evidence="2">Uncharacterized protein</fullName>
    </submittedName>
</protein>
<organism evidence="2 3">
    <name type="scientific">Dimargaris cristalligena</name>
    <dbReference type="NCBI Taxonomy" id="215637"/>
    <lineage>
        <taxon>Eukaryota</taxon>
        <taxon>Fungi</taxon>
        <taxon>Fungi incertae sedis</taxon>
        <taxon>Zoopagomycota</taxon>
        <taxon>Kickxellomycotina</taxon>
        <taxon>Dimargaritomycetes</taxon>
        <taxon>Dimargaritales</taxon>
        <taxon>Dimargaritaceae</taxon>
        <taxon>Dimargaris</taxon>
    </lineage>
</organism>
<feature type="compositionally biased region" description="Polar residues" evidence="1">
    <location>
        <begin position="92"/>
        <end position="107"/>
    </location>
</feature>
<keyword evidence="3" id="KW-1185">Reference proteome</keyword>
<feature type="compositionally biased region" description="Acidic residues" evidence="1">
    <location>
        <begin position="1"/>
        <end position="18"/>
    </location>
</feature>
<feature type="compositionally biased region" description="Polar residues" evidence="1">
    <location>
        <begin position="379"/>
        <end position="398"/>
    </location>
</feature>
<dbReference type="Proteomes" id="UP000268162">
    <property type="component" value="Unassembled WGS sequence"/>
</dbReference>
<evidence type="ECO:0000313" key="2">
    <source>
        <dbReference type="EMBL" id="RKP34917.1"/>
    </source>
</evidence>